<keyword evidence="2" id="KW-1185">Reference proteome</keyword>
<protein>
    <submittedName>
        <fullName evidence="1">Uncharacterized protein</fullName>
    </submittedName>
</protein>
<reference evidence="2" key="1">
    <citation type="submission" date="2011-02" db="EMBL/GenBank/DDBJ databases">
        <title>The complete genome of Planctomyces brasiliensis DSM 5305.</title>
        <authorList>
            <person name="Lucas S."/>
            <person name="Copeland A."/>
            <person name="Lapidus A."/>
            <person name="Bruce D."/>
            <person name="Goodwin L."/>
            <person name="Pitluck S."/>
            <person name="Kyrpides N."/>
            <person name="Mavromatis K."/>
            <person name="Pagani I."/>
            <person name="Ivanova N."/>
            <person name="Ovchinnikova G."/>
            <person name="Lu M."/>
            <person name="Detter J.C."/>
            <person name="Han C."/>
            <person name="Land M."/>
            <person name="Hauser L."/>
            <person name="Markowitz V."/>
            <person name="Cheng J.-F."/>
            <person name="Hugenholtz P."/>
            <person name="Woyke T."/>
            <person name="Wu D."/>
            <person name="Tindall B."/>
            <person name="Pomrenke H.G."/>
            <person name="Brambilla E."/>
            <person name="Klenk H.-P."/>
            <person name="Eisen J.A."/>
        </authorList>
    </citation>
    <scope>NUCLEOTIDE SEQUENCE [LARGE SCALE GENOMIC DNA]</scope>
    <source>
        <strain evidence="2">ATCC 49424 / DSM 5305 / JCM 21570 / NBRC 103401 / IFAM 1448</strain>
    </source>
</reference>
<dbReference type="STRING" id="756272.Plabr_1156"/>
<evidence type="ECO:0000313" key="2">
    <source>
        <dbReference type="Proteomes" id="UP000006860"/>
    </source>
</evidence>
<dbReference type="EMBL" id="CP002546">
    <property type="protein sequence ID" value="ADY58772.1"/>
    <property type="molecule type" value="Genomic_DNA"/>
</dbReference>
<gene>
    <name evidence="1" type="ordered locus">Plabr_1156</name>
</gene>
<dbReference type="KEGG" id="pbs:Plabr_1156"/>
<evidence type="ECO:0000313" key="1">
    <source>
        <dbReference type="EMBL" id="ADY58772.1"/>
    </source>
</evidence>
<dbReference type="HOGENOM" id="CLU_2847156_0_0_0"/>
<organism evidence="1 2">
    <name type="scientific">Rubinisphaera brasiliensis (strain ATCC 49424 / DSM 5305 / JCM 21570 / IAM 15109 / NBRC 103401 / IFAM 1448)</name>
    <name type="common">Planctomyces brasiliensis</name>
    <dbReference type="NCBI Taxonomy" id="756272"/>
    <lineage>
        <taxon>Bacteria</taxon>
        <taxon>Pseudomonadati</taxon>
        <taxon>Planctomycetota</taxon>
        <taxon>Planctomycetia</taxon>
        <taxon>Planctomycetales</taxon>
        <taxon>Planctomycetaceae</taxon>
        <taxon>Rubinisphaera</taxon>
    </lineage>
</organism>
<accession>F0SLN1</accession>
<proteinExistence type="predicted"/>
<sequence length="65" mass="7608">MNQMFDVTATFSLQPRPASLCRWSVHLLKQFPDQIVVWRHGTKGFEFHVMRHNELSLLVKLRATG</sequence>
<name>F0SLN1_RUBBR</name>
<dbReference type="Proteomes" id="UP000006860">
    <property type="component" value="Chromosome"/>
</dbReference>
<dbReference type="AlphaFoldDB" id="F0SLN1"/>